<organism evidence="1 2">
    <name type="scientific">Rhizophagus clarus</name>
    <dbReference type="NCBI Taxonomy" id="94130"/>
    <lineage>
        <taxon>Eukaryota</taxon>
        <taxon>Fungi</taxon>
        <taxon>Fungi incertae sedis</taxon>
        <taxon>Mucoromycota</taxon>
        <taxon>Glomeromycotina</taxon>
        <taxon>Glomeromycetes</taxon>
        <taxon>Glomerales</taxon>
        <taxon>Glomeraceae</taxon>
        <taxon>Rhizophagus</taxon>
    </lineage>
</organism>
<evidence type="ECO:0000313" key="1">
    <source>
        <dbReference type="EMBL" id="GES85547.1"/>
    </source>
</evidence>
<proteinExistence type="predicted"/>
<dbReference type="AlphaFoldDB" id="A0A8H3LGI6"/>
<name>A0A8H3LGI6_9GLOM</name>
<accession>A0A8H3LGI6</accession>
<dbReference type="Proteomes" id="UP000615446">
    <property type="component" value="Unassembled WGS sequence"/>
</dbReference>
<sequence length="73" mass="8164">MKISDLPMNFSPIKPICYELSDGSFKTTSADLHNAYISIDAPFRIYNGGCGSRLFDAIFKIECSNVSSLIFYE</sequence>
<reference evidence="1" key="1">
    <citation type="submission" date="2019-10" db="EMBL/GenBank/DDBJ databases">
        <title>Conservation and host-specific expression of non-tandemly repeated heterogenous ribosome RNA gene in arbuscular mycorrhizal fungi.</title>
        <authorList>
            <person name="Maeda T."/>
            <person name="Kobayashi Y."/>
            <person name="Nakagawa T."/>
            <person name="Ezawa T."/>
            <person name="Yamaguchi K."/>
            <person name="Bino T."/>
            <person name="Nishimoto Y."/>
            <person name="Shigenobu S."/>
            <person name="Kawaguchi M."/>
        </authorList>
    </citation>
    <scope>NUCLEOTIDE SEQUENCE</scope>
    <source>
        <strain evidence="1">HR1</strain>
    </source>
</reference>
<dbReference type="EMBL" id="BLAL01000156">
    <property type="protein sequence ID" value="GES85547.1"/>
    <property type="molecule type" value="Genomic_DNA"/>
</dbReference>
<gene>
    <name evidence="1" type="ORF">RCL2_001265100</name>
</gene>
<evidence type="ECO:0000313" key="2">
    <source>
        <dbReference type="Proteomes" id="UP000615446"/>
    </source>
</evidence>
<comment type="caution">
    <text evidence="1">The sequence shown here is derived from an EMBL/GenBank/DDBJ whole genome shotgun (WGS) entry which is preliminary data.</text>
</comment>
<protein>
    <submittedName>
        <fullName evidence="1">Uncharacterized protein</fullName>
    </submittedName>
</protein>